<gene>
    <name evidence="1" type="ORF">EBO15_29280</name>
</gene>
<dbReference type="Proteomes" id="UP000282674">
    <property type="component" value="Unassembled WGS sequence"/>
</dbReference>
<protein>
    <submittedName>
        <fullName evidence="1">Uncharacterized protein</fullName>
    </submittedName>
</protein>
<organism evidence="1 2">
    <name type="scientific">Actinomadura harenae</name>
    <dbReference type="NCBI Taxonomy" id="2483351"/>
    <lineage>
        <taxon>Bacteria</taxon>
        <taxon>Bacillati</taxon>
        <taxon>Actinomycetota</taxon>
        <taxon>Actinomycetes</taxon>
        <taxon>Streptosporangiales</taxon>
        <taxon>Thermomonosporaceae</taxon>
        <taxon>Actinomadura</taxon>
    </lineage>
</organism>
<comment type="caution">
    <text evidence="1">The sequence shown here is derived from an EMBL/GenBank/DDBJ whole genome shotgun (WGS) entry which is preliminary data.</text>
</comment>
<accession>A0A3M2LPY7</accession>
<name>A0A3M2LPY7_9ACTN</name>
<dbReference type="EMBL" id="RFFG01000065">
    <property type="protein sequence ID" value="RMI39554.1"/>
    <property type="molecule type" value="Genomic_DNA"/>
</dbReference>
<reference evidence="1 2" key="1">
    <citation type="submission" date="2018-10" db="EMBL/GenBank/DDBJ databases">
        <title>Isolation from soil.</title>
        <authorList>
            <person name="Hu J."/>
        </authorList>
    </citation>
    <scope>NUCLEOTIDE SEQUENCE [LARGE SCALE GENOMIC DNA]</scope>
    <source>
        <strain evidence="1 2">NEAU-Ht49</strain>
    </source>
</reference>
<sequence>MGSRVGTGSRVATGSRVVIGSRRLPALFLGVLCLVATSAADCKATGDSGGGGRCGGGNCTITLNRSETHKIGSHRATATVATAVACLSLTHLIATHVVCEAGGETFQRRFTKTAATADADGQCLQVRFDAPKKRHWRPVSASQTPCG</sequence>
<proteinExistence type="predicted"/>
<dbReference type="RefSeq" id="WP_122197687.1">
    <property type="nucleotide sequence ID" value="NZ_JBHSKC010000005.1"/>
</dbReference>
<evidence type="ECO:0000313" key="1">
    <source>
        <dbReference type="EMBL" id="RMI39554.1"/>
    </source>
</evidence>
<keyword evidence="2" id="KW-1185">Reference proteome</keyword>
<evidence type="ECO:0000313" key="2">
    <source>
        <dbReference type="Proteomes" id="UP000282674"/>
    </source>
</evidence>
<dbReference type="AlphaFoldDB" id="A0A3M2LPY7"/>